<organism evidence="2 3">
    <name type="scientific">Streptomyces armeniacus</name>
    <dbReference type="NCBI Taxonomy" id="83291"/>
    <lineage>
        <taxon>Bacteria</taxon>
        <taxon>Bacillati</taxon>
        <taxon>Actinomycetota</taxon>
        <taxon>Actinomycetes</taxon>
        <taxon>Kitasatosporales</taxon>
        <taxon>Streptomycetaceae</taxon>
        <taxon>Streptomyces</taxon>
    </lineage>
</organism>
<keyword evidence="3" id="KW-1185">Reference proteome</keyword>
<dbReference type="RefSeq" id="WP_208882054.1">
    <property type="nucleotide sequence ID" value="NZ_CP031320.1"/>
</dbReference>
<gene>
    <name evidence="2" type="ORF">DVA86_26810</name>
</gene>
<dbReference type="KEGG" id="sarm:DVA86_26810"/>
<evidence type="ECO:0000256" key="1">
    <source>
        <dbReference type="SAM" id="MobiDB-lite"/>
    </source>
</evidence>
<name>A0A345XVP2_9ACTN</name>
<proteinExistence type="predicted"/>
<dbReference type="AlphaFoldDB" id="A0A345XVP2"/>
<dbReference type="Proteomes" id="UP000254425">
    <property type="component" value="Chromosome"/>
</dbReference>
<evidence type="ECO:0000313" key="3">
    <source>
        <dbReference type="Proteomes" id="UP000254425"/>
    </source>
</evidence>
<dbReference type="EMBL" id="CP031320">
    <property type="protein sequence ID" value="AXK35708.1"/>
    <property type="molecule type" value="Genomic_DNA"/>
</dbReference>
<reference evidence="2 3" key="1">
    <citation type="submission" date="2018-07" db="EMBL/GenBank/DDBJ databases">
        <title>Draft genome of the type strain Streptomyces armeniacus ATCC 15676.</title>
        <authorList>
            <person name="Labana P."/>
            <person name="Gosse J.T."/>
            <person name="Boddy C.N."/>
        </authorList>
    </citation>
    <scope>NUCLEOTIDE SEQUENCE [LARGE SCALE GENOMIC DNA]</scope>
    <source>
        <strain evidence="2 3">ATCC 15676</strain>
    </source>
</reference>
<protein>
    <submittedName>
        <fullName evidence="2">Uncharacterized protein</fullName>
    </submittedName>
</protein>
<sequence>MALNQRVAPPTVGPRHPDGALGDVAHVLLEESGGTTEDRTAACLNFTRRWFYGPAAARARPPGARRGRPASVGP</sequence>
<evidence type="ECO:0000313" key="2">
    <source>
        <dbReference type="EMBL" id="AXK35708.1"/>
    </source>
</evidence>
<feature type="region of interest" description="Disordered" evidence="1">
    <location>
        <begin position="55"/>
        <end position="74"/>
    </location>
</feature>
<accession>A0A345XVP2</accession>